<feature type="domain" description="BPL/LPL catalytic" evidence="1">
    <location>
        <begin position="35"/>
        <end position="240"/>
    </location>
</feature>
<keyword evidence="3" id="KW-1185">Reference proteome</keyword>
<organism evidence="2 3">
    <name type="scientific">Galactobacter valiniphilus</name>
    <dbReference type="NCBI Taxonomy" id="2676122"/>
    <lineage>
        <taxon>Bacteria</taxon>
        <taxon>Bacillati</taxon>
        <taxon>Actinomycetota</taxon>
        <taxon>Actinomycetes</taxon>
        <taxon>Micrococcales</taxon>
        <taxon>Micrococcaceae</taxon>
        <taxon>Galactobacter</taxon>
    </lineage>
</organism>
<evidence type="ECO:0000259" key="1">
    <source>
        <dbReference type="PROSITE" id="PS51733"/>
    </source>
</evidence>
<gene>
    <name evidence="2" type="ORF">DWB68_03375</name>
</gene>
<dbReference type="RefSeq" id="WP_119423734.1">
    <property type="nucleotide sequence ID" value="NZ_QQXK01000005.1"/>
</dbReference>
<proteinExistence type="predicted"/>
<dbReference type="Proteomes" id="UP000265419">
    <property type="component" value="Unassembled WGS sequence"/>
</dbReference>
<name>A0A399JKP1_9MICC</name>
<comment type="caution">
    <text evidence="2">The sequence shown here is derived from an EMBL/GenBank/DDBJ whole genome shotgun (WGS) entry which is preliminary data.</text>
</comment>
<evidence type="ECO:0000313" key="2">
    <source>
        <dbReference type="EMBL" id="RII43086.1"/>
    </source>
</evidence>
<reference evidence="2 3" key="1">
    <citation type="submission" date="2018-07" db="EMBL/GenBank/DDBJ databases">
        <title>Arthrobacter sp. nov., isolated from raw cow's milk with high bacterial count.</title>
        <authorList>
            <person name="Hahne J."/>
            <person name="Isele D."/>
            <person name="Lipski A."/>
        </authorList>
    </citation>
    <scope>NUCLEOTIDE SEQUENCE [LARGE SCALE GENOMIC DNA]</scope>
    <source>
        <strain evidence="2 3">JZ R-35</strain>
    </source>
</reference>
<dbReference type="EMBL" id="QQXK01000005">
    <property type="protein sequence ID" value="RII43086.1"/>
    <property type="molecule type" value="Genomic_DNA"/>
</dbReference>
<protein>
    <submittedName>
        <fullName evidence="2">Lipoate--protein ligase family protein</fullName>
    </submittedName>
</protein>
<dbReference type="Gene3D" id="3.30.930.10">
    <property type="entry name" value="Bira Bifunctional Protein, Domain 2"/>
    <property type="match status" value="1"/>
</dbReference>
<dbReference type="InterPro" id="IPR045864">
    <property type="entry name" value="aa-tRNA-synth_II/BPL/LPL"/>
</dbReference>
<sequence>MTDSTRLSLLRDHATGDAAADLDRSLGLLREVAAGHRGPLLRVYTPAPTLAFGQRDARLPGFEAAAAAAAVLGFAPVVRSAGGRAAAYHEGCLIIDQIQPEAEAMKGHQARFARFGELYASALASLGVDAAVGEIPGEYCPGEFSVHGTRHDGAARVKLVGTAQRVVAGAWLFSSVVVVSGAVPLREVTTRVYEELGLALDPATVGDAAGLVAPGAPVPTPTSALEAILATWAEAGYTIGE</sequence>
<keyword evidence="2" id="KW-0436">Ligase</keyword>
<dbReference type="SUPFAM" id="SSF55681">
    <property type="entry name" value="Class II aaRS and biotin synthetases"/>
    <property type="match status" value="1"/>
</dbReference>
<dbReference type="InterPro" id="IPR004143">
    <property type="entry name" value="BPL_LPL_catalytic"/>
</dbReference>
<dbReference type="Pfam" id="PF21948">
    <property type="entry name" value="LplA-B_cat"/>
    <property type="match status" value="1"/>
</dbReference>
<accession>A0A399JKP1</accession>
<dbReference type="PROSITE" id="PS51733">
    <property type="entry name" value="BPL_LPL_CATALYTIC"/>
    <property type="match status" value="1"/>
</dbReference>
<dbReference type="GO" id="GO:0016874">
    <property type="term" value="F:ligase activity"/>
    <property type="evidence" value="ECO:0007669"/>
    <property type="project" value="UniProtKB-KW"/>
</dbReference>
<dbReference type="AlphaFoldDB" id="A0A399JKP1"/>
<evidence type="ECO:0000313" key="3">
    <source>
        <dbReference type="Proteomes" id="UP000265419"/>
    </source>
</evidence>